<dbReference type="SMART" id="SM00367">
    <property type="entry name" value="LRR_CC"/>
    <property type="match status" value="11"/>
</dbReference>
<accession>A0A6A5C048</accession>
<dbReference type="Gene3D" id="3.80.10.10">
    <property type="entry name" value="Ribonuclease Inhibitor"/>
    <property type="match status" value="5"/>
</dbReference>
<feature type="domain" description="F-box" evidence="2">
    <location>
        <begin position="268"/>
        <end position="305"/>
    </location>
</feature>
<feature type="region of interest" description="Disordered" evidence="1">
    <location>
        <begin position="119"/>
        <end position="145"/>
    </location>
</feature>
<dbReference type="VEuPathDB" id="AmoebaDB:NfTy_049340"/>
<feature type="compositionally biased region" description="Low complexity" evidence="1">
    <location>
        <begin position="119"/>
        <end position="132"/>
    </location>
</feature>
<feature type="region of interest" description="Disordered" evidence="1">
    <location>
        <begin position="1"/>
        <end position="83"/>
    </location>
</feature>
<dbReference type="GeneID" id="68108325"/>
<dbReference type="GO" id="GO:0019005">
    <property type="term" value="C:SCF ubiquitin ligase complex"/>
    <property type="evidence" value="ECO:0007669"/>
    <property type="project" value="TreeGrafter"/>
</dbReference>
<dbReference type="InterPro" id="IPR001810">
    <property type="entry name" value="F-box_dom"/>
</dbReference>
<dbReference type="InterPro" id="IPR006553">
    <property type="entry name" value="Leu-rich_rpt_Cys-con_subtyp"/>
</dbReference>
<reference evidence="3 4" key="1">
    <citation type="journal article" date="2019" name="Sci. Rep.">
        <title>Nanopore sequencing improves the draft genome of the human pathogenic amoeba Naegleria fowleri.</title>
        <authorList>
            <person name="Liechti N."/>
            <person name="Schurch N."/>
            <person name="Bruggmann R."/>
            <person name="Wittwer M."/>
        </authorList>
    </citation>
    <scope>NUCLEOTIDE SEQUENCE [LARGE SCALE GENOMIC DNA]</scope>
    <source>
        <strain evidence="3 4">ATCC 30894</strain>
    </source>
</reference>
<dbReference type="InterPro" id="IPR032675">
    <property type="entry name" value="LRR_dom_sf"/>
</dbReference>
<dbReference type="OrthoDB" id="550575at2759"/>
<dbReference type="EMBL" id="VFQX01000022">
    <property type="protein sequence ID" value="KAF0979954.1"/>
    <property type="molecule type" value="Genomic_DNA"/>
</dbReference>
<dbReference type="AlphaFoldDB" id="A0A6A5C048"/>
<evidence type="ECO:0000313" key="4">
    <source>
        <dbReference type="Proteomes" id="UP000444721"/>
    </source>
</evidence>
<evidence type="ECO:0000313" key="3">
    <source>
        <dbReference type="EMBL" id="KAF0979954.1"/>
    </source>
</evidence>
<organism evidence="3 4">
    <name type="scientific">Naegleria fowleri</name>
    <name type="common">Brain eating amoeba</name>
    <dbReference type="NCBI Taxonomy" id="5763"/>
    <lineage>
        <taxon>Eukaryota</taxon>
        <taxon>Discoba</taxon>
        <taxon>Heterolobosea</taxon>
        <taxon>Tetramitia</taxon>
        <taxon>Eutetramitia</taxon>
        <taxon>Vahlkampfiidae</taxon>
        <taxon>Naegleria</taxon>
    </lineage>
</organism>
<dbReference type="PROSITE" id="PS50181">
    <property type="entry name" value="FBOX"/>
    <property type="match status" value="1"/>
</dbReference>
<dbReference type="Proteomes" id="UP000444721">
    <property type="component" value="Unassembled WGS sequence"/>
</dbReference>
<dbReference type="OMA" id="NDSAMSY"/>
<dbReference type="Pfam" id="PF25372">
    <property type="entry name" value="DUF7885"/>
    <property type="match status" value="2"/>
</dbReference>
<dbReference type="InterPro" id="IPR001611">
    <property type="entry name" value="Leu-rich_rpt"/>
</dbReference>
<protein>
    <recommendedName>
        <fullName evidence="2">F-box domain-containing protein</fullName>
    </recommendedName>
</protein>
<feature type="compositionally biased region" description="Basic residues" evidence="1">
    <location>
        <begin position="225"/>
        <end position="239"/>
    </location>
</feature>
<dbReference type="InterPro" id="IPR036047">
    <property type="entry name" value="F-box-like_dom_sf"/>
</dbReference>
<evidence type="ECO:0000259" key="2">
    <source>
        <dbReference type="PROSITE" id="PS50181"/>
    </source>
</evidence>
<dbReference type="PANTHER" id="PTHR13318:SF95">
    <property type="entry name" value="F-BOX PROTEIN YLR352W"/>
    <property type="match status" value="1"/>
</dbReference>
<dbReference type="PANTHER" id="PTHR13318">
    <property type="entry name" value="PARTNER OF PAIRED, ISOFORM B-RELATED"/>
    <property type="match status" value="1"/>
</dbReference>
<name>A0A6A5C048_NAEFO</name>
<feature type="region of interest" description="Disordered" evidence="1">
    <location>
        <begin position="406"/>
        <end position="433"/>
    </location>
</feature>
<feature type="compositionally biased region" description="Low complexity" evidence="1">
    <location>
        <begin position="49"/>
        <end position="62"/>
    </location>
</feature>
<feature type="compositionally biased region" description="Polar residues" evidence="1">
    <location>
        <begin position="204"/>
        <end position="220"/>
    </location>
</feature>
<dbReference type="SUPFAM" id="SSF52047">
    <property type="entry name" value="RNI-like"/>
    <property type="match status" value="2"/>
</dbReference>
<dbReference type="GO" id="GO:0031146">
    <property type="term" value="P:SCF-dependent proteasomal ubiquitin-dependent protein catabolic process"/>
    <property type="evidence" value="ECO:0007669"/>
    <property type="project" value="TreeGrafter"/>
</dbReference>
<evidence type="ECO:0000256" key="1">
    <source>
        <dbReference type="SAM" id="MobiDB-lite"/>
    </source>
</evidence>
<dbReference type="VEuPathDB" id="AmoebaDB:FDP41_001107"/>
<keyword evidence="4" id="KW-1185">Reference proteome</keyword>
<dbReference type="SUPFAM" id="SSF81383">
    <property type="entry name" value="F-box domain"/>
    <property type="match status" value="1"/>
</dbReference>
<proteinExistence type="predicted"/>
<dbReference type="Gene3D" id="1.20.1280.50">
    <property type="match status" value="1"/>
</dbReference>
<sequence>MFVPFKKSKDKQQPTSTGSGGGGGAISATAQLTHNPSHASSSNVTPQLSSSSVTIHTNSSSHLNPFHHASSPTVPPPTQPSSNIHEVIHRTLPNVNHHHHHTTSSSLPCDTITSQETRASVCSSSSSSNSSTTKEEKRKSLTTTHLARLFLSNGNSVKKSNHTTNESVVVSTPSNKTLSILSSNQNTQRPLKFQNDVPKISVTLDNSSKINASPNNFQSTLERKSSKKQQKRRKYKRNKVTRKPKFFSEDGNAVIKEIDMLELDYDYEYMYGDLPDDLIIKIFQYIPVVFLARDVATVCKRFAVLWIRGVHTVQVAGALRKLKEDDFVKFVRKFAFLEVLDLCNTGSSEDFQITDKGLLQLAHKYIYSNADYLSNPAIDPISGNYDLNFDYEQHLDSLDESPSLFSSNMDSQSFNDDENDNTENIEEDDDVYSVTSTASTDVSERVFNRAQNRTPHKSANLPISTPYNILFYTQLYQKSYGLMTPKKNPNSREPCYGLQTLHTLNVQGCHFITENGVKYLTYICQNLTHLNVRGCTKVNDSAMSYVSQFSQLEYLDVTGCVHITDVGMKHLSQSACKTKLKYLDLTFCHQITDEGVKYLSEMTQLEDLTLQCCRHITSTGLTHLVNSCQKIRFLNLTGCHLVDLSGVQSEKGLEKLEKLNMMGCKLTNDSCLKVLSQWTTNLRELVLSFSDMITDAGVELVLKNSKHLYHLNLKKCSNITDKTLESISKYLSGVLRYLNLTSVRGFTNEGLVHLQHCQHLQELIIQRCVHVNNEGISNLLLCPSLETLDISENTLVSDDAIKTLAKKGILRHLKIEKCKFSKETIHTLTHQHGVTVTQ</sequence>
<feature type="compositionally biased region" description="Acidic residues" evidence="1">
    <location>
        <begin position="415"/>
        <end position="431"/>
    </location>
</feature>
<gene>
    <name evidence="3" type="ORF">FDP41_001107</name>
</gene>
<dbReference type="InterPro" id="IPR057207">
    <property type="entry name" value="FBXL15_LRR"/>
</dbReference>
<dbReference type="Pfam" id="PF13516">
    <property type="entry name" value="LRR_6"/>
    <property type="match status" value="2"/>
</dbReference>
<comment type="caution">
    <text evidence="3">The sequence shown here is derived from an EMBL/GenBank/DDBJ whole genome shotgun (WGS) entry which is preliminary data.</text>
</comment>
<feature type="region of interest" description="Disordered" evidence="1">
    <location>
        <begin position="204"/>
        <end position="239"/>
    </location>
</feature>
<dbReference type="VEuPathDB" id="AmoebaDB:NF0012510"/>
<feature type="compositionally biased region" description="Polar residues" evidence="1">
    <location>
        <begin position="31"/>
        <end position="48"/>
    </location>
</feature>
<dbReference type="RefSeq" id="XP_044564667.1">
    <property type="nucleotide sequence ID" value="XM_044701438.1"/>
</dbReference>